<evidence type="ECO:0008006" key="3">
    <source>
        <dbReference type="Google" id="ProtNLM"/>
    </source>
</evidence>
<dbReference type="InterPro" id="IPR020017">
    <property type="entry name" value="XapX_domain"/>
</dbReference>
<reference evidence="2" key="1">
    <citation type="submission" date="2006-05" db="EMBL/GenBank/DDBJ databases">
        <title>Complete sequence of chromosome 1 of Burkholderia cenocepacia AU 1054.</title>
        <authorList>
            <consortium name="US DOE Joint Genome Institute"/>
            <person name="Copeland A."/>
            <person name="Lucas S."/>
            <person name="Lapidus A."/>
            <person name="Barry K."/>
            <person name="Detter J.C."/>
            <person name="Glavina del Rio T."/>
            <person name="Hammon N."/>
            <person name="Israni S."/>
            <person name="Dalin E."/>
            <person name="Tice H."/>
            <person name="Pitluck S."/>
            <person name="Chain P."/>
            <person name="Malfatti S."/>
            <person name="Shin M."/>
            <person name="Vergez L."/>
            <person name="Schmutz J."/>
            <person name="Larimer F."/>
            <person name="Land M."/>
            <person name="Hauser L."/>
            <person name="Kyrpides N."/>
            <person name="Lykidis A."/>
            <person name="LiPuma J.J."/>
            <person name="Konstantinidis K."/>
            <person name="Tiedje J.M."/>
            <person name="Richardson P."/>
        </authorList>
    </citation>
    <scope>NUCLEOTIDE SEQUENCE [LARGE SCALE GENOMIC DNA]</scope>
    <source>
        <strain evidence="2">AU 1054</strain>
    </source>
</reference>
<proteinExistence type="predicted"/>
<dbReference type="HOGENOM" id="CLU_171061_1_0_4"/>
<dbReference type="Pfam" id="PF07235">
    <property type="entry name" value="DUF1427"/>
    <property type="match status" value="1"/>
</dbReference>
<feature type="transmembrane region" description="Helical" evidence="1">
    <location>
        <begin position="29"/>
        <end position="49"/>
    </location>
</feature>
<protein>
    <recommendedName>
        <fullName evidence="3">XapX domain protein</fullName>
    </recommendedName>
</protein>
<keyword evidence="1" id="KW-0812">Transmembrane</keyword>
<accession>A0A0H2XPE7</accession>
<evidence type="ECO:0000256" key="1">
    <source>
        <dbReference type="SAM" id="Phobius"/>
    </source>
</evidence>
<keyword evidence="1" id="KW-1133">Transmembrane helix</keyword>
<dbReference type="AlphaFoldDB" id="A0A0H2XPE7"/>
<sequence length="55" mass="5673">MESYLISLGAGVLIGVVYSVIKVRSPAPPLIALVGLAGMLVGAQAIAPVRHWLGF</sequence>
<dbReference type="NCBIfam" id="TIGR03510">
    <property type="entry name" value="XapX"/>
    <property type="match status" value="1"/>
</dbReference>
<dbReference type="InterPro" id="IPR009872">
    <property type="entry name" value="DUF1427"/>
</dbReference>
<organism evidence="2">
    <name type="scientific">Burkholderia orbicola (strain AU 1054)</name>
    <dbReference type="NCBI Taxonomy" id="331271"/>
    <lineage>
        <taxon>Bacteria</taxon>
        <taxon>Pseudomonadati</taxon>
        <taxon>Pseudomonadota</taxon>
        <taxon>Betaproteobacteria</taxon>
        <taxon>Burkholderiales</taxon>
        <taxon>Burkholderiaceae</taxon>
        <taxon>Burkholderia</taxon>
        <taxon>Burkholderia cepacia complex</taxon>
        <taxon>Burkholderia orbicola</taxon>
    </lineage>
</organism>
<dbReference type="EMBL" id="CP000378">
    <property type="protein sequence ID" value="ABF75822.1"/>
    <property type="molecule type" value="Genomic_DNA"/>
</dbReference>
<gene>
    <name evidence="2" type="ordered locus">Bcen_0913</name>
</gene>
<name>A0A0H2XPE7_BURO1</name>
<evidence type="ECO:0000313" key="2">
    <source>
        <dbReference type="EMBL" id="ABF75822.1"/>
    </source>
</evidence>
<keyword evidence="1" id="KW-0472">Membrane</keyword>